<dbReference type="GO" id="GO:0004312">
    <property type="term" value="F:fatty acid synthase activity"/>
    <property type="evidence" value="ECO:0007669"/>
    <property type="project" value="TreeGrafter"/>
</dbReference>
<reference evidence="2" key="1">
    <citation type="submission" date="2022-11" db="EMBL/GenBank/DDBJ databases">
        <title>Genome Resource of Sclerotinia nivalis Strain SnTB1, a Plant Pathogen Isolated from American Ginseng.</title>
        <authorList>
            <person name="Fan S."/>
        </authorList>
    </citation>
    <scope>NUCLEOTIDE SEQUENCE</scope>
    <source>
        <strain evidence="2">SnTB1</strain>
    </source>
</reference>
<dbReference type="InterPro" id="IPR016039">
    <property type="entry name" value="Thiolase-like"/>
</dbReference>
<dbReference type="InterPro" id="IPR050091">
    <property type="entry name" value="PKS_NRPS_Biosynth_Enz"/>
</dbReference>
<evidence type="ECO:0000313" key="3">
    <source>
        <dbReference type="Proteomes" id="UP001152300"/>
    </source>
</evidence>
<accession>A0A9X0AEQ1</accession>
<dbReference type="Gene3D" id="3.40.47.10">
    <property type="match status" value="1"/>
</dbReference>
<dbReference type="PANTHER" id="PTHR43775">
    <property type="entry name" value="FATTY ACID SYNTHASE"/>
    <property type="match status" value="1"/>
</dbReference>
<dbReference type="AlphaFoldDB" id="A0A9X0AEQ1"/>
<feature type="domain" description="Malonyl-CoA:ACP transacylase (MAT)" evidence="1">
    <location>
        <begin position="174"/>
        <end position="278"/>
    </location>
</feature>
<dbReference type="Gene3D" id="3.40.366.10">
    <property type="entry name" value="Malonyl-Coenzyme A Acyl Carrier Protein, domain 2"/>
    <property type="match status" value="1"/>
</dbReference>
<keyword evidence="3" id="KW-1185">Reference proteome</keyword>
<gene>
    <name evidence="2" type="ORF">OCU04_011164</name>
</gene>
<dbReference type="SUPFAM" id="SSF52151">
    <property type="entry name" value="FabD/lysophospholipase-like"/>
    <property type="match status" value="1"/>
</dbReference>
<dbReference type="OrthoDB" id="3564578at2759"/>
<dbReference type="Gene3D" id="3.30.70.3290">
    <property type="match status" value="1"/>
</dbReference>
<dbReference type="GO" id="GO:0044550">
    <property type="term" value="P:secondary metabolite biosynthetic process"/>
    <property type="evidence" value="ECO:0007669"/>
    <property type="project" value="TreeGrafter"/>
</dbReference>
<comment type="caution">
    <text evidence="2">The sequence shown here is derived from an EMBL/GenBank/DDBJ whole genome shotgun (WGS) entry which is preliminary data.</text>
</comment>
<dbReference type="EMBL" id="JAPEIS010000014">
    <property type="protein sequence ID" value="KAJ8059503.1"/>
    <property type="molecule type" value="Genomic_DNA"/>
</dbReference>
<organism evidence="2 3">
    <name type="scientific">Sclerotinia nivalis</name>
    <dbReference type="NCBI Taxonomy" id="352851"/>
    <lineage>
        <taxon>Eukaryota</taxon>
        <taxon>Fungi</taxon>
        <taxon>Dikarya</taxon>
        <taxon>Ascomycota</taxon>
        <taxon>Pezizomycotina</taxon>
        <taxon>Leotiomycetes</taxon>
        <taxon>Helotiales</taxon>
        <taxon>Sclerotiniaceae</taxon>
        <taxon>Sclerotinia</taxon>
    </lineage>
</organism>
<protein>
    <recommendedName>
        <fullName evidence="1">Malonyl-CoA:ACP transacylase (MAT) domain-containing protein</fullName>
    </recommendedName>
</protein>
<evidence type="ECO:0000313" key="2">
    <source>
        <dbReference type="EMBL" id="KAJ8059503.1"/>
    </source>
</evidence>
<sequence>MRYQFPTEAVTWPCRGLRRAFVNSFGFGGSNSHCIVDDAYHFLNSHFLVGNHNTVVDQHMCQEVRELGPQINEFTEKSIEHLPDQQLLVFSAADKDGIARLAEVYGTHFASCVSEARSINPTSFLRDLAYTLAMRRSMFTWRSFIVTNNLTDLIDLPSKISPPVRAGSSLGVAYIFTGQGAQYSKMGIDLVSFPIFFDTLKKANEVFQQLGSTWCLFVKKLIKTYKLAQEESDYNLNDPAYNQPLCTALQLGLIELLRNFGISPAIVLGHSSGEIAAA</sequence>
<proteinExistence type="predicted"/>
<dbReference type="Proteomes" id="UP001152300">
    <property type="component" value="Unassembled WGS sequence"/>
</dbReference>
<dbReference type="GO" id="GO:0006633">
    <property type="term" value="P:fatty acid biosynthetic process"/>
    <property type="evidence" value="ECO:0007669"/>
    <property type="project" value="TreeGrafter"/>
</dbReference>
<dbReference type="SUPFAM" id="SSF53901">
    <property type="entry name" value="Thiolase-like"/>
    <property type="match status" value="1"/>
</dbReference>
<dbReference type="PANTHER" id="PTHR43775:SF29">
    <property type="entry name" value="ASPERFURANONE POLYKETIDE SYNTHASE AFOG-RELATED"/>
    <property type="match status" value="1"/>
</dbReference>
<dbReference type="InterPro" id="IPR014043">
    <property type="entry name" value="Acyl_transferase_dom"/>
</dbReference>
<dbReference type="InterPro" id="IPR016035">
    <property type="entry name" value="Acyl_Trfase/lysoPLipase"/>
</dbReference>
<dbReference type="InterPro" id="IPR001227">
    <property type="entry name" value="Ac_transferase_dom_sf"/>
</dbReference>
<name>A0A9X0AEQ1_9HELO</name>
<dbReference type="Pfam" id="PF22621">
    <property type="entry name" value="CurL-like_PKS_C"/>
    <property type="match status" value="1"/>
</dbReference>
<dbReference type="Pfam" id="PF00698">
    <property type="entry name" value="Acyl_transf_1"/>
    <property type="match status" value="1"/>
</dbReference>
<evidence type="ECO:0000259" key="1">
    <source>
        <dbReference type="Pfam" id="PF00698"/>
    </source>
</evidence>